<protein>
    <recommendedName>
        <fullName evidence="4">Transketolase-like pyrimidine-binding domain-containing protein</fullName>
    </recommendedName>
</protein>
<dbReference type="EMBL" id="MHQC01000017">
    <property type="protein sequence ID" value="OGZ95120.1"/>
    <property type="molecule type" value="Genomic_DNA"/>
</dbReference>
<dbReference type="InterPro" id="IPR009014">
    <property type="entry name" value="Transketo_C/PFOR_II"/>
</dbReference>
<dbReference type="InterPro" id="IPR005475">
    <property type="entry name" value="Transketolase-like_Pyr-bd"/>
</dbReference>
<dbReference type="FunFam" id="3.40.50.970:FF:000129">
    <property type="entry name" value="Transketolase"/>
    <property type="match status" value="1"/>
</dbReference>
<keyword evidence="3" id="KW-0786">Thiamine pyrophosphate</keyword>
<evidence type="ECO:0000256" key="3">
    <source>
        <dbReference type="ARBA" id="ARBA00023052"/>
    </source>
</evidence>
<comment type="similarity">
    <text evidence="2">Belongs to the transketolase family.</text>
</comment>
<dbReference type="InterPro" id="IPR033248">
    <property type="entry name" value="Transketolase_C"/>
</dbReference>
<proteinExistence type="inferred from homology"/>
<accession>A0A1G2K9G7</accession>
<dbReference type="SMART" id="SM00861">
    <property type="entry name" value="Transket_pyr"/>
    <property type="match status" value="1"/>
</dbReference>
<dbReference type="SUPFAM" id="SSF52922">
    <property type="entry name" value="TK C-terminal domain-like"/>
    <property type="match status" value="1"/>
</dbReference>
<organism evidence="5 6">
    <name type="scientific">Candidatus Sungbacteria bacterium RIFCSPHIGHO2_01_FULL_47_32</name>
    <dbReference type="NCBI Taxonomy" id="1802264"/>
    <lineage>
        <taxon>Bacteria</taxon>
        <taxon>Candidatus Sungiibacteriota</taxon>
    </lineage>
</organism>
<comment type="caution">
    <text evidence="5">The sequence shown here is derived from an EMBL/GenBank/DDBJ whole genome shotgun (WGS) entry which is preliminary data.</text>
</comment>
<gene>
    <name evidence="5" type="ORF">A2633_06325</name>
</gene>
<name>A0A1G2K9G7_9BACT</name>
<dbReference type="Pfam" id="PF02779">
    <property type="entry name" value="Transket_pyr"/>
    <property type="match status" value="1"/>
</dbReference>
<dbReference type="Gene3D" id="3.40.50.970">
    <property type="match status" value="1"/>
</dbReference>
<evidence type="ECO:0000256" key="2">
    <source>
        <dbReference type="ARBA" id="ARBA00007131"/>
    </source>
</evidence>
<sequence length="311" mass="33819">MRNTFIKTLSECAKKDKRIFLVNGDLGYNVLEPFARAFPDRYINIGVAEQNMIGVSAGLALSGKVVYAYSIIPFATMRCFEQIRNDVCMQRANVRVVGVGGGFAYGQAGPTHHSIQDIAIMRTLPGMAVVAPSDPLEVSRVIEDSVLREGPMYIRLTKNGEPDIHDKNFEFQIGKAITMKKGTHAAIVACGNLVRTALEVAGALSRDGLNVAVIDMHTIKPFDTASILNIAREVKSIVSLEEHSVIGGLGSAVAEAIAGNRIYLPFKSFGIGDMDARVVGSQEYLQKLNRLTEDTLAEDIKDFISKNVSEV</sequence>
<evidence type="ECO:0000259" key="4">
    <source>
        <dbReference type="SMART" id="SM00861"/>
    </source>
</evidence>
<dbReference type="CDD" id="cd07033">
    <property type="entry name" value="TPP_PYR_DXS_TK_like"/>
    <property type="match status" value="1"/>
</dbReference>
<evidence type="ECO:0000256" key="1">
    <source>
        <dbReference type="ARBA" id="ARBA00001964"/>
    </source>
</evidence>
<feature type="domain" description="Transketolase-like pyrimidine-binding" evidence="4">
    <location>
        <begin position="1"/>
        <end position="163"/>
    </location>
</feature>
<dbReference type="PANTHER" id="PTHR43825:SF5">
    <property type="entry name" value="HYPOTHETICAL TRANSKETOLASE FAMILY PROTEIN"/>
    <property type="match status" value="1"/>
</dbReference>
<evidence type="ECO:0000313" key="6">
    <source>
        <dbReference type="Proteomes" id="UP000177152"/>
    </source>
</evidence>
<dbReference type="Gene3D" id="3.40.50.920">
    <property type="match status" value="1"/>
</dbReference>
<reference evidence="5 6" key="1">
    <citation type="journal article" date="2016" name="Nat. Commun.">
        <title>Thousands of microbial genomes shed light on interconnected biogeochemical processes in an aquifer system.</title>
        <authorList>
            <person name="Anantharaman K."/>
            <person name="Brown C.T."/>
            <person name="Hug L.A."/>
            <person name="Sharon I."/>
            <person name="Castelle C.J."/>
            <person name="Probst A.J."/>
            <person name="Thomas B.C."/>
            <person name="Singh A."/>
            <person name="Wilkins M.J."/>
            <person name="Karaoz U."/>
            <person name="Brodie E.L."/>
            <person name="Williams K.H."/>
            <person name="Hubbard S.S."/>
            <person name="Banfield J.F."/>
        </authorList>
    </citation>
    <scope>NUCLEOTIDE SEQUENCE [LARGE SCALE GENOMIC DNA]</scope>
</reference>
<dbReference type="InterPro" id="IPR029061">
    <property type="entry name" value="THDP-binding"/>
</dbReference>
<dbReference type="Pfam" id="PF02780">
    <property type="entry name" value="Transketolase_C"/>
    <property type="match status" value="1"/>
</dbReference>
<dbReference type="AlphaFoldDB" id="A0A1G2K9G7"/>
<evidence type="ECO:0000313" key="5">
    <source>
        <dbReference type="EMBL" id="OGZ95120.1"/>
    </source>
</evidence>
<dbReference type="InterPro" id="IPR051157">
    <property type="entry name" value="PDH/Transketolase"/>
</dbReference>
<dbReference type="SUPFAM" id="SSF52518">
    <property type="entry name" value="Thiamin diphosphate-binding fold (THDP-binding)"/>
    <property type="match status" value="1"/>
</dbReference>
<dbReference type="PANTHER" id="PTHR43825">
    <property type="entry name" value="PYRUVATE DEHYDROGENASE E1 COMPONENT"/>
    <property type="match status" value="1"/>
</dbReference>
<dbReference type="Proteomes" id="UP000177152">
    <property type="component" value="Unassembled WGS sequence"/>
</dbReference>
<comment type="cofactor">
    <cofactor evidence="1">
        <name>thiamine diphosphate</name>
        <dbReference type="ChEBI" id="CHEBI:58937"/>
    </cofactor>
</comment>